<dbReference type="AlphaFoldDB" id="A0A8S1RDV2"/>
<comment type="caution">
    <text evidence="1">The sequence shown here is derived from an EMBL/GenBank/DDBJ whole genome shotgun (WGS) entry which is preliminary data.</text>
</comment>
<evidence type="ECO:0000313" key="1">
    <source>
        <dbReference type="EMBL" id="CAD8126228.1"/>
    </source>
</evidence>
<evidence type="ECO:0000313" key="2">
    <source>
        <dbReference type="Proteomes" id="UP000692954"/>
    </source>
</evidence>
<accession>A0A8S1RDV2</accession>
<name>A0A8S1RDV2_9CILI</name>
<protein>
    <submittedName>
        <fullName evidence="1">Uncharacterized protein</fullName>
    </submittedName>
</protein>
<gene>
    <name evidence="1" type="ORF">PSON_ATCC_30995.1.T1660006</name>
</gene>
<organism evidence="1 2">
    <name type="scientific">Paramecium sonneborni</name>
    <dbReference type="NCBI Taxonomy" id="65129"/>
    <lineage>
        <taxon>Eukaryota</taxon>
        <taxon>Sar</taxon>
        <taxon>Alveolata</taxon>
        <taxon>Ciliophora</taxon>
        <taxon>Intramacronucleata</taxon>
        <taxon>Oligohymenophorea</taxon>
        <taxon>Peniculida</taxon>
        <taxon>Parameciidae</taxon>
        <taxon>Paramecium</taxon>
    </lineage>
</organism>
<proteinExistence type="predicted"/>
<dbReference type="Proteomes" id="UP000692954">
    <property type="component" value="Unassembled WGS sequence"/>
</dbReference>
<reference evidence="1" key="1">
    <citation type="submission" date="2021-01" db="EMBL/GenBank/DDBJ databases">
        <authorList>
            <consortium name="Genoscope - CEA"/>
            <person name="William W."/>
        </authorList>
    </citation>
    <scope>NUCLEOTIDE SEQUENCE</scope>
</reference>
<keyword evidence="2" id="KW-1185">Reference proteome</keyword>
<dbReference type="EMBL" id="CAJJDN010000166">
    <property type="protein sequence ID" value="CAD8126228.1"/>
    <property type="molecule type" value="Genomic_DNA"/>
</dbReference>
<sequence>MKPKLLEKSIWLKQVRNYCGCIKVLNYCLSFYCDQLKPIILRRKKLCSYSIRILLGLPKRKKILLRTENNRENLFKFFHKAQLIGNQLHSKLSLICCKYLILIQNCIDGQEQKEIEYCNSWISQFLKIFMISHKFLNLFKKLLQIFNTIIIVVQKIGSIICEDNKYEGQNGQLRRIRNTCHFQNIIFIYLKGRNRTSVE</sequence>